<evidence type="ECO:0000256" key="2">
    <source>
        <dbReference type="ARBA" id="ARBA00023015"/>
    </source>
</evidence>
<dbReference type="Gene3D" id="1.10.1740.10">
    <property type="match status" value="1"/>
</dbReference>
<comment type="similarity">
    <text evidence="1">Belongs to the sigma-70 factor family. ECF subfamily.</text>
</comment>
<dbReference type="Gene3D" id="1.10.10.10">
    <property type="entry name" value="Winged helix-like DNA-binding domain superfamily/Winged helix DNA-binding domain"/>
    <property type="match status" value="1"/>
</dbReference>
<comment type="caution">
    <text evidence="9">The sequence shown here is derived from an EMBL/GenBank/DDBJ whole genome shotgun (WGS) entry which is preliminary data.</text>
</comment>
<evidence type="ECO:0000313" key="9">
    <source>
        <dbReference type="EMBL" id="EHN09330.1"/>
    </source>
</evidence>
<dbReference type="EMBL" id="AGUD01000295">
    <property type="protein sequence ID" value="EHN09330.1"/>
    <property type="molecule type" value="Genomic_DNA"/>
</dbReference>
<sequence>MVAPRDPAAAVADAALLERVSAMDADAFEVFYDRHAAAAYALAHRIVGARPAADDVCQEAFLAVWRSAGAYDRRLGSARSWVLTIVRNRAIDHLRRVTRTKEREMHDDALDQRHPAPPGQGTEATALRRAADAETREVLDELNADQRRVIELSFYSGYSQSEIAGMLELPLGTVKARMNRGLTRMRNALAAGGPS</sequence>
<evidence type="ECO:0000256" key="3">
    <source>
        <dbReference type="ARBA" id="ARBA00023082"/>
    </source>
</evidence>
<dbReference type="Pfam" id="PF04545">
    <property type="entry name" value="Sigma70_r4"/>
    <property type="match status" value="1"/>
</dbReference>
<dbReference type="InterPro" id="IPR014284">
    <property type="entry name" value="RNA_pol_sigma-70_dom"/>
</dbReference>
<dbReference type="InterPro" id="IPR036388">
    <property type="entry name" value="WH-like_DNA-bd_sf"/>
</dbReference>
<dbReference type="SUPFAM" id="SSF88946">
    <property type="entry name" value="Sigma2 domain of RNA polymerase sigma factors"/>
    <property type="match status" value="1"/>
</dbReference>
<name>H0EAK3_9ACTN</name>
<evidence type="ECO:0000313" key="10">
    <source>
        <dbReference type="Proteomes" id="UP000005143"/>
    </source>
</evidence>
<keyword evidence="10" id="KW-1185">Reference proteome</keyword>
<dbReference type="GO" id="GO:0006352">
    <property type="term" value="P:DNA-templated transcription initiation"/>
    <property type="evidence" value="ECO:0007669"/>
    <property type="project" value="InterPro"/>
</dbReference>
<proteinExistence type="inferred from homology"/>
<evidence type="ECO:0000256" key="6">
    <source>
        <dbReference type="SAM" id="MobiDB-lite"/>
    </source>
</evidence>
<dbReference type="InterPro" id="IPR013325">
    <property type="entry name" value="RNA_pol_sigma_r2"/>
</dbReference>
<dbReference type="InterPro" id="IPR013324">
    <property type="entry name" value="RNA_pol_sigma_r3/r4-like"/>
</dbReference>
<dbReference type="GO" id="GO:0003677">
    <property type="term" value="F:DNA binding"/>
    <property type="evidence" value="ECO:0007669"/>
    <property type="project" value="UniProtKB-KW"/>
</dbReference>
<dbReference type="SUPFAM" id="SSF88659">
    <property type="entry name" value="Sigma3 and sigma4 domains of RNA polymerase sigma factors"/>
    <property type="match status" value="1"/>
</dbReference>
<evidence type="ECO:0000256" key="5">
    <source>
        <dbReference type="ARBA" id="ARBA00023163"/>
    </source>
</evidence>
<keyword evidence="3" id="KW-0731">Sigma factor</keyword>
<feature type="region of interest" description="Disordered" evidence="6">
    <location>
        <begin position="102"/>
        <end position="123"/>
    </location>
</feature>
<keyword evidence="5" id="KW-0804">Transcription</keyword>
<reference evidence="9 10" key="1">
    <citation type="journal article" date="2013" name="Biodegradation">
        <title>Quantitative proteomic analysis of ibuprofen-degrading Patulibacter sp. strain I11.</title>
        <authorList>
            <person name="Almeida B."/>
            <person name="Kjeldal H."/>
            <person name="Lolas I."/>
            <person name="Knudsen A.D."/>
            <person name="Carvalho G."/>
            <person name="Nielsen K.L."/>
            <person name="Barreto Crespo M.T."/>
            <person name="Stensballe A."/>
            <person name="Nielsen J.L."/>
        </authorList>
    </citation>
    <scope>NUCLEOTIDE SEQUENCE [LARGE SCALE GENOMIC DNA]</scope>
    <source>
        <strain evidence="9 10">I11</strain>
    </source>
</reference>
<protein>
    <submittedName>
        <fullName evidence="9">RNA polymerase sigma-24 subunit ECF subfamily</fullName>
    </submittedName>
</protein>
<dbReference type="OrthoDB" id="9784272at2"/>
<dbReference type="CDD" id="cd06171">
    <property type="entry name" value="Sigma70_r4"/>
    <property type="match status" value="1"/>
</dbReference>
<dbReference type="NCBIfam" id="TIGR02937">
    <property type="entry name" value="sigma70-ECF"/>
    <property type="match status" value="1"/>
</dbReference>
<evidence type="ECO:0000256" key="4">
    <source>
        <dbReference type="ARBA" id="ARBA00023125"/>
    </source>
</evidence>
<feature type="compositionally biased region" description="Basic and acidic residues" evidence="6">
    <location>
        <begin position="102"/>
        <end position="114"/>
    </location>
</feature>
<dbReference type="RefSeq" id="WP_007578340.1">
    <property type="nucleotide sequence ID" value="NZ_AGUD01000295.1"/>
</dbReference>
<keyword evidence="2" id="KW-0805">Transcription regulation</keyword>
<dbReference type="Proteomes" id="UP000005143">
    <property type="component" value="Unassembled WGS sequence"/>
</dbReference>
<evidence type="ECO:0000256" key="1">
    <source>
        <dbReference type="ARBA" id="ARBA00010641"/>
    </source>
</evidence>
<accession>H0EAK3</accession>
<evidence type="ECO:0000259" key="8">
    <source>
        <dbReference type="Pfam" id="PF04545"/>
    </source>
</evidence>
<gene>
    <name evidence="9" type="ORF">PAI11_38770</name>
</gene>
<dbReference type="PANTHER" id="PTHR43133:SF62">
    <property type="entry name" value="RNA POLYMERASE SIGMA FACTOR SIGZ"/>
    <property type="match status" value="1"/>
</dbReference>
<dbReference type="InterPro" id="IPR007627">
    <property type="entry name" value="RNA_pol_sigma70_r2"/>
</dbReference>
<dbReference type="InterPro" id="IPR039425">
    <property type="entry name" value="RNA_pol_sigma-70-like"/>
</dbReference>
<dbReference type="AlphaFoldDB" id="H0EAK3"/>
<dbReference type="GO" id="GO:0016987">
    <property type="term" value="F:sigma factor activity"/>
    <property type="evidence" value="ECO:0007669"/>
    <property type="project" value="UniProtKB-KW"/>
</dbReference>
<feature type="domain" description="RNA polymerase sigma-70 region 2" evidence="7">
    <location>
        <begin position="31"/>
        <end position="99"/>
    </location>
</feature>
<dbReference type="InterPro" id="IPR007630">
    <property type="entry name" value="RNA_pol_sigma70_r4"/>
</dbReference>
<dbReference type="Pfam" id="PF04542">
    <property type="entry name" value="Sigma70_r2"/>
    <property type="match status" value="1"/>
</dbReference>
<evidence type="ECO:0000259" key="7">
    <source>
        <dbReference type="Pfam" id="PF04542"/>
    </source>
</evidence>
<feature type="domain" description="RNA polymerase sigma-70 region 4" evidence="8">
    <location>
        <begin position="138"/>
        <end position="186"/>
    </location>
</feature>
<keyword evidence="4" id="KW-0238">DNA-binding</keyword>
<dbReference type="PANTHER" id="PTHR43133">
    <property type="entry name" value="RNA POLYMERASE ECF-TYPE SIGMA FACTO"/>
    <property type="match status" value="1"/>
</dbReference>
<organism evidence="9 10">
    <name type="scientific">Patulibacter medicamentivorans</name>
    <dbReference type="NCBI Taxonomy" id="1097667"/>
    <lineage>
        <taxon>Bacteria</taxon>
        <taxon>Bacillati</taxon>
        <taxon>Actinomycetota</taxon>
        <taxon>Thermoleophilia</taxon>
        <taxon>Solirubrobacterales</taxon>
        <taxon>Patulibacteraceae</taxon>
        <taxon>Patulibacter</taxon>
    </lineage>
</organism>